<dbReference type="EMBL" id="ML210363">
    <property type="protein sequence ID" value="TFK19045.1"/>
    <property type="molecule type" value="Genomic_DNA"/>
</dbReference>
<name>A0A5C3KGV2_COPMA</name>
<reference evidence="2 3" key="1">
    <citation type="journal article" date="2019" name="Nat. Ecol. Evol.">
        <title>Megaphylogeny resolves global patterns of mushroom evolution.</title>
        <authorList>
            <person name="Varga T."/>
            <person name="Krizsan K."/>
            <person name="Foldi C."/>
            <person name="Dima B."/>
            <person name="Sanchez-Garcia M."/>
            <person name="Sanchez-Ramirez S."/>
            <person name="Szollosi G.J."/>
            <person name="Szarkandi J.G."/>
            <person name="Papp V."/>
            <person name="Albert L."/>
            <person name="Andreopoulos W."/>
            <person name="Angelini C."/>
            <person name="Antonin V."/>
            <person name="Barry K.W."/>
            <person name="Bougher N.L."/>
            <person name="Buchanan P."/>
            <person name="Buyck B."/>
            <person name="Bense V."/>
            <person name="Catcheside P."/>
            <person name="Chovatia M."/>
            <person name="Cooper J."/>
            <person name="Damon W."/>
            <person name="Desjardin D."/>
            <person name="Finy P."/>
            <person name="Geml J."/>
            <person name="Haridas S."/>
            <person name="Hughes K."/>
            <person name="Justo A."/>
            <person name="Karasinski D."/>
            <person name="Kautmanova I."/>
            <person name="Kiss B."/>
            <person name="Kocsube S."/>
            <person name="Kotiranta H."/>
            <person name="LaButti K.M."/>
            <person name="Lechner B.E."/>
            <person name="Liimatainen K."/>
            <person name="Lipzen A."/>
            <person name="Lukacs Z."/>
            <person name="Mihaltcheva S."/>
            <person name="Morgado L.N."/>
            <person name="Niskanen T."/>
            <person name="Noordeloos M.E."/>
            <person name="Ohm R.A."/>
            <person name="Ortiz-Santana B."/>
            <person name="Ovrebo C."/>
            <person name="Racz N."/>
            <person name="Riley R."/>
            <person name="Savchenko A."/>
            <person name="Shiryaev A."/>
            <person name="Soop K."/>
            <person name="Spirin V."/>
            <person name="Szebenyi C."/>
            <person name="Tomsovsky M."/>
            <person name="Tulloss R.E."/>
            <person name="Uehling J."/>
            <person name="Grigoriev I.V."/>
            <person name="Vagvolgyi C."/>
            <person name="Papp T."/>
            <person name="Martin F.M."/>
            <person name="Miettinen O."/>
            <person name="Hibbett D.S."/>
            <person name="Nagy L.G."/>
        </authorList>
    </citation>
    <scope>NUCLEOTIDE SEQUENCE [LARGE SCALE GENOMIC DNA]</scope>
    <source>
        <strain evidence="2 3">CBS 121175</strain>
    </source>
</reference>
<gene>
    <name evidence="2" type="ORF">FA15DRAFT_224670</name>
</gene>
<evidence type="ECO:0000256" key="1">
    <source>
        <dbReference type="SAM" id="MobiDB-lite"/>
    </source>
</evidence>
<proteinExistence type="predicted"/>
<evidence type="ECO:0000313" key="3">
    <source>
        <dbReference type="Proteomes" id="UP000307440"/>
    </source>
</evidence>
<sequence length="156" mass="17469">MEVQSNLPSLLASWSDLPPSAHPIKCVMLSLRRHNLFKPVELCTPCCRRMMVAVELGLTARLHPQIASIATTGTERRQSGDSRSTSSIQAAWQKERKWQFCEGIVVWVDTSEKIVRALKPTRGITMVLPSMQALPTHEPSFAESQENPGQTTMRKD</sequence>
<protein>
    <submittedName>
        <fullName evidence="2">Uncharacterized protein</fullName>
    </submittedName>
</protein>
<evidence type="ECO:0000313" key="2">
    <source>
        <dbReference type="EMBL" id="TFK19045.1"/>
    </source>
</evidence>
<organism evidence="2 3">
    <name type="scientific">Coprinopsis marcescibilis</name>
    <name type="common">Agaric fungus</name>
    <name type="synonym">Psathyrella marcescibilis</name>
    <dbReference type="NCBI Taxonomy" id="230819"/>
    <lineage>
        <taxon>Eukaryota</taxon>
        <taxon>Fungi</taxon>
        <taxon>Dikarya</taxon>
        <taxon>Basidiomycota</taxon>
        <taxon>Agaricomycotina</taxon>
        <taxon>Agaricomycetes</taxon>
        <taxon>Agaricomycetidae</taxon>
        <taxon>Agaricales</taxon>
        <taxon>Agaricineae</taxon>
        <taxon>Psathyrellaceae</taxon>
        <taxon>Coprinopsis</taxon>
    </lineage>
</organism>
<dbReference type="Proteomes" id="UP000307440">
    <property type="component" value="Unassembled WGS sequence"/>
</dbReference>
<feature type="region of interest" description="Disordered" evidence="1">
    <location>
        <begin position="137"/>
        <end position="156"/>
    </location>
</feature>
<feature type="compositionally biased region" description="Polar residues" evidence="1">
    <location>
        <begin position="142"/>
        <end position="156"/>
    </location>
</feature>
<dbReference type="AlphaFoldDB" id="A0A5C3KGV2"/>
<accession>A0A5C3KGV2</accession>
<keyword evidence="3" id="KW-1185">Reference proteome</keyword>